<evidence type="ECO:0008006" key="4">
    <source>
        <dbReference type="Google" id="ProtNLM"/>
    </source>
</evidence>
<proteinExistence type="predicted"/>
<feature type="region of interest" description="Disordered" evidence="1">
    <location>
        <begin position="1"/>
        <end position="22"/>
    </location>
</feature>
<gene>
    <name evidence="2" type="ORF">BJ508DRAFT_328334</name>
</gene>
<sequence length="152" mass="17523">MHFSQEATPSETEVNELPPQQPSNLLRLPTELRLCIYDHSTAMVLLQLASTCSTTRAEIHASPRIIRTSYGYWHGHPEASETLTIKDICEMGSLEEAVLWHNRYRPPGRGSFECWWDTTRDTTGKAAWLRKRKFNWDLKVAKAKRILAQREG</sequence>
<evidence type="ECO:0000313" key="3">
    <source>
        <dbReference type="Proteomes" id="UP000275078"/>
    </source>
</evidence>
<dbReference type="AlphaFoldDB" id="A0A3N4HZZ8"/>
<protein>
    <recommendedName>
        <fullName evidence="4">F-box domain-containing protein</fullName>
    </recommendedName>
</protein>
<keyword evidence="3" id="KW-1185">Reference proteome</keyword>
<accession>A0A3N4HZZ8</accession>
<feature type="compositionally biased region" description="Polar residues" evidence="1">
    <location>
        <begin position="1"/>
        <end position="12"/>
    </location>
</feature>
<reference evidence="2 3" key="1">
    <citation type="journal article" date="2018" name="Nat. Ecol. Evol.">
        <title>Pezizomycetes genomes reveal the molecular basis of ectomycorrhizal truffle lifestyle.</title>
        <authorList>
            <person name="Murat C."/>
            <person name="Payen T."/>
            <person name="Noel B."/>
            <person name="Kuo A."/>
            <person name="Morin E."/>
            <person name="Chen J."/>
            <person name="Kohler A."/>
            <person name="Krizsan K."/>
            <person name="Balestrini R."/>
            <person name="Da Silva C."/>
            <person name="Montanini B."/>
            <person name="Hainaut M."/>
            <person name="Levati E."/>
            <person name="Barry K.W."/>
            <person name="Belfiori B."/>
            <person name="Cichocki N."/>
            <person name="Clum A."/>
            <person name="Dockter R.B."/>
            <person name="Fauchery L."/>
            <person name="Guy J."/>
            <person name="Iotti M."/>
            <person name="Le Tacon F."/>
            <person name="Lindquist E.A."/>
            <person name="Lipzen A."/>
            <person name="Malagnac F."/>
            <person name="Mello A."/>
            <person name="Molinier V."/>
            <person name="Miyauchi S."/>
            <person name="Poulain J."/>
            <person name="Riccioni C."/>
            <person name="Rubini A."/>
            <person name="Sitrit Y."/>
            <person name="Splivallo R."/>
            <person name="Traeger S."/>
            <person name="Wang M."/>
            <person name="Zifcakova L."/>
            <person name="Wipf D."/>
            <person name="Zambonelli A."/>
            <person name="Paolocci F."/>
            <person name="Nowrousian M."/>
            <person name="Ottonello S."/>
            <person name="Baldrian P."/>
            <person name="Spatafora J.W."/>
            <person name="Henrissat B."/>
            <person name="Nagy L.G."/>
            <person name="Aury J.M."/>
            <person name="Wincker P."/>
            <person name="Grigoriev I.V."/>
            <person name="Bonfante P."/>
            <person name="Martin F.M."/>
        </authorList>
    </citation>
    <scope>NUCLEOTIDE SEQUENCE [LARGE SCALE GENOMIC DNA]</scope>
    <source>
        <strain evidence="2 3">RN42</strain>
    </source>
</reference>
<organism evidence="2 3">
    <name type="scientific">Ascobolus immersus RN42</name>
    <dbReference type="NCBI Taxonomy" id="1160509"/>
    <lineage>
        <taxon>Eukaryota</taxon>
        <taxon>Fungi</taxon>
        <taxon>Dikarya</taxon>
        <taxon>Ascomycota</taxon>
        <taxon>Pezizomycotina</taxon>
        <taxon>Pezizomycetes</taxon>
        <taxon>Pezizales</taxon>
        <taxon>Ascobolaceae</taxon>
        <taxon>Ascobolus</taxon>
    </lineage>
</organism>
<evidence type="ECO:0000256" key="1">
    <source>
        <dbReference type="SAM" id="MobiDB-lite"/>
    </source>
</evidence>
<dbReference type="Proteomes" id="UP000275078">
    <property type="component" value="Unassembled WGS sequence"/>
</dbReference>
<evidence type="ECO:0000313" key="2">
    <source>
        <dbReference type="EMBL" id="RPA79433.1"/>
    </source>
</evidence>
<name>A0A3N4HZZ8_ASCIM</name>
<dbReference type="EMBL" id="ML119699">
    <property type="protein sequence ID" value="RPA79433.1"/>
    <property type="molecule type" value="Genomic_DNA"/>
</dbReference>